<name>A0AAN7AJ64_9PEZI</name>
<organism evidence="2 3">
    <name type="scientific">Podospora australis</name>
    <dbReference type="NCBI Taxonomy" id="1536484"/>
    <lineage>
        <taxon>Eukaryota</taxon>
        <taxon>Fungi</taxon>
        <taxon>Dikarya</taxon>
        <taxon>Ascomycota</taxon>
        <taxon>Pezizomycotina</taxon>
        <taxon>Sordariomycetes</taxon>
        <taxon>Sordariomycetidae</taxon>
        <taxon>Sordariales</taxon>
        <taxon>Podosporaceae</taxon>
        <taxon>Podospora</taxon>
    </lineage>
</organism>
<reference evidence="2" key="1">
    <citation type="journal article" date="2023" name="Mol. Phylogenet. Evol.">
        <title>Genome-scale phylogeny and comparative genomics of the fungal order Sordariales.</title>
        <authorList>
            <person name="Hensen N."/>
            <person name="Bonometti L."/>
            <person name="Westerberg I."/>
            <person name="Brannstrom I.O."/>
            <person name="Guillou S."/>
            <person name="Cros-Aarteil S."/>
            <person name="Calhoun S."/>
            <person name="Haridas S."/>
            <person name="Kuo A."/>
            <person name="Mondo S."/>
            <person name="Pangilinan J."/>
            <person name="Riley R."/>
            <person name="LaButti K."/>
            <person name="Andreopoulos B."/>
            <person name="Lipzen A."/>
            <person name="Chen C."/>
            <person name="Yan M."/>
            <person name="Daum C."/>
            <person name="Ng V."/>
            <person name="Clum A."/>
            <person name="Steindorff A."/>
            <person name="Ohm R.A."/>
            <person name="Martin F."/>
            <person name="Silar P."/>
            <person name="Natvig D.O."/>
            <person name="Lalanne C."/>
            <person name="Gautier V."/>
            <person name="Ament-Velasquez S.L."/>
            <person name="Kruys A."/>
            <person name="Hutchinson M.I."/>
            <person name="Powell A.J."/>
            <person name="Barry K."/>
            <person name="Miller A.N."/>
            <person name="Grigoriev I.V."/>
            <person name="Debuchy R."/>
            <person name="Gladieux P."/>
            <person name="Hiltunen Thoren M."/>
            <person name="Johannesson H."/>
        </authorList>
    </citation>
    <scope>NUCLEOTIDE SEQUENCE</scope>
    <source>
        <strain evidence="2">PSN309</strain>
    </source>
</reference>
<evidence type="ECO:0000256" key="1">
    <source>
        <dbReference type="SAM" id="MobiDB-lite"/>
    </source>
</evidence>
<proteinExistence type="predicted"/>
<dbReference type="Proteomes" id="UP001302126">
    <property type="component" value="Unassembled WGS sequence"/>
</dbReference>
<feature type="region of interest" description="Disordered" evidence="1">
    <location>
        <begin position="395"/>
        <end position="435"/>
    </location>
</feature>
<reference evidence="2" key="2">
    <citation type="submission" date="2023-05" db="EMBL/GenBank/DDBJ databases">
        <authorList>
            <consortium name="Lawrence Berkeley National Laboratory"/>
            <person name="Steindorff A."/>
            <person name="Hensen N."/>
            <person name="Bonometti L."/>
            <person name="Westerberg I."/>
            <person name="Brannstrom I.O."/>
            <person name="Guillou S."/>
            <person name="Cros-Aarteil S."/>
            <person name="Calhoun S."/>
            <person name="Haridas S."/>
            <person name="Kuo A."/>
            <person name="Mondo S."/>
            <person name="Pangilinan J."/>
            <person name="Riley R."/>
            <person name="Labutti K."/>
            <person name="Andreopoulos B."/>
            <person name="Lipzen A."/>
            <person name="Chen C."/>
            <person name="Yanf M."/>
            <person name="Daum C."/>
            <person name="Ng V."/>
            <person name="Clum A."/>
            <person name="Ohm R."/>
            <person name="Martin F."/>
            <person name="Silar P."/>
            <person name="Natvig D."/>
            <person name="Lalanne C."/>
            <person name="Gautier V."/>
            <person name="Ament-Velasquez S.L."/>
            <person name="Kruys A."/>
            <person name="Hutchinson M.I."/>
            <person name="Powell A.J."/>
            <person name="Barry K."/>
            <person name="Miller A.N."/>
            <person name="Grigoriev I.V."/>
            <person name="Debuchy R."/>
            <person name="Gladieux P."/>
            <person name="Thoren M.H."/>
            <person name="Johannesson H."/>
        </authorList>
    </citation>
    <scope>NUCLEOTIDE SEQUENCE</scope>
    <source>
        <strain evidence="2">PSN309</strain>
    </source>
</reference>
<comment type="caution">
    <text evidence="2">The sequence shown here is derived from an EMBL/GenBank/DDBJ whole genome shotgun (WGS) entry which is preliminary data.</text>
</comment>
<feature type="compositionally biased region" description="Polar residues" evidence="1">
    <location>
        <begin position="417"/>
        <end position="427"/>
    </location>
</feature>
<accession>A0AAN7AJ64</accession>
<evidence type="ECO:0000313" key="2">
    <source>
        <dbReference type="EMBL" id="KAK4189143.1"/>
    </source>
</evidence>
<feature type="region of interest" description="Disordered" evidence="1">
    <location>
        <begin position="313"/>
        <end position="343"/>
    </location>
</feature>
<dbReference type="EMBL" id="MU864379">
    <property type="protein sequence ID" value="KAK4189143.1"/>
    <property type="molecule type" value="Genomic_DNA"/>
</dbReference>
<gene>
    <name evidence="2" type="ORF">QBC35DRAFT_547416</name>
</gene>
<keyword evidence="3" id="KW-1185">Reference proteome</keyword>
<dbReference type="AlphaFoldDB" id="A0AAN7AJ64"/>
<protein>
    <submittedName>
        <fullName evidence="2">Uncharacterized protein</fullName>
    </submittedName>
</protein>
<sequence length="435" mass="48284">MWPSQYRTVTPSPDLLDDRRTSLIIEEDQVWEQPSFNTQNLNAPFYQPPGDPQLPFVQEVNPWRPDPECAPSIVSVSDAPLKEPKPQRPRVVQQTIIAVLEQKAEAWSRVPRSHTPYCDSFDEEPGLLHRRQQREEAAEGIPRRDDLPMANCIAEELAELAKQVEAEEKRQDAAATLILFSRQAIIFGGNNNTSNRYSALPGNNVSEGNDTWIWSSALPSHKVATSTPRQPDYEQTYTAFGGSQMTNPRVEGQVGQQSGYYNQSFMSPAQATGKPRYEQTYGASYGGSQMTNHRVRDQVGQSPGHYNALPGNNVTGTSPSLPGHGQTCSAFGGSQREPRRVEEQAGRQLGYFHPSNYPPTGENRPLNTEANLYQQSNSHTQVPAGLYGYVEPDSYQRQNLKETSPQPSPAGPPAPPNSLQRLGQNHAGNYGVFRL</sequence>
<evidence type="ECO:0000313" key="3">
    <source>
        <dbReference type="Proteomes" id="UP001302126"/>
    </source>
</evidence>
<feature type="compositionally biased region" description="Pro residues" evidence="1">
    <location>
        <begin position="406"/>
        <end position="416"/>
    </location>
</feature>